<dbReference type="RefSeq" id="WP_280763296.1">
    <property type="nucleotide sequence ID" value="NZ_JARXVC010000017.1"/>
</dbReference>
<evidence type="ECO:0000313" key="2">
    <source>
        <dbReference type="Proteomes" id="UP001160334"/>
    </source>
</evidence>
<dbReference type="EMBL" id="JARXVC010000017">
    <property type="protein sequence ID" value="MDH6284048.1"/>
    <property type="molecule type" value="Genomic_DNA"/>
</dbReference>
<dbReference type="Proteomes" id="UP001160334">
    <property type="component" value="Unassembled WGS sequence"/>
</dbReference>
<comment type="caution">
    <text evidence="1">The sequence shown here is derived from an EMBL/GenBank/DDBJ whole genome shotgun (WGS) entry which is preliminary data.</text>
</comment>
<protein>
    <recommendedName>
        <fullName evidence="3">DUF551 domain-containing protein</fullName>
    </recommendedName>
</protein>
<name>A0ABT6MIA3_9NOCA</name>
<evidence type="ECO:0008006" key="3">
    <source>
        <dbReference type="Google" id="ProtNLM"/>
    </source>
</evidence>
<organism evidence="1 2">
    <name type="scientific">Prescottella agglutinans</name>
    <dbReference type="NCBI Taxonomy" id="1644129"/>
    <lineage>
        <taxon>Bacteria</taxon>
        <taxon>Bacillati</taxon>
        <taxon>Actinomycetota</taxon>
        <taxon>Actinomycetes</taxon>
        <taxon>Mycobacteriales</taxon>
        <taxon>Nocardiaceae</taxon>
        <taxon>Prescottella</taxon>
    </lineage>
</organism>
<evidence type="ECO:0000313" key="1">
    <source>
        <dbReference type="EMBL" id="MDH6284048.1"/>
    </source>
</evidence>
<reference evidence="1 2" key="1">
    <citation type="submission" date="2023-04" db="EMBL/GenBank/DDBJ databases">
        <title>Forest soil microbial communities from Buena Vista Peninsula, Colon Province, Panama.</title>
        <authorList>
            <person name="Bouskill N."/>
        </authorList>
    </citation>
    <scope>NUCLEOTIDE SEQUENCE [LARGE SCALE GENOMIC DNA]</scope>
    <source>
        <strain evidence="1 2">CFH S0262</strain>
    </source>
</reference>
<gene>
    <name evidence="1" type="ORF">M2280_005299</name>
</gene>
<accession>A0ABT6MIA3</accession>
<sequence>MKTYPDNYIDLATENWGRIHRGHNLNRADLEADLRASRVSTPTGDMKVEEVHLRHHPRLKWCGQMFGFPCDDGGNWHAHWEATQPGNDTAFTTVWWTDAPREKP</sequence>
<keyword evidence="2" id="KW-1185">Reference proteome</keyword>
<proteinExistence type="predicted"/>